<comment type="caution">
    <text evidence="1">The sequence shown here is derived from an EMBL/GenBank/DDBJ whole genome shotgun (WGS) entry which is preliminary data.</text>
</comment>
<organism evidence="1 2">
    <name type="scientific">Colletotrichum scovillei</name>
    <dbReference type="NCBI Taxonomy" id="1209932"/>
    <lineage>
        <taxon>Eukaryota</taxon>
        <taxon>Fungi</taxon>
        <taxon>Dikarya</taxon>
        <taxon>Ascomycota</taxon>
        <taxon>Pezizomycotina</taxon>
        <taxon>Sordariomycetes</taxon>
        <taxon>Hypocreomycetidae</taxon>
        <taxon>Glomerellales</taxon>
        <taxon>Glomerellaceae</taxon>
        <taxon>Colletotrichum</taxon>
        <taxon>Colletotrichum acutatum species complex</taxon>
    </lineage>
</organism>
<evidence type="ECO:0000313" key="1">
    <source>
        <dbReference type="EMBL" id="KAG7052101.1"/>
    </source>
</evidence>
<proteinExistence type="predicted"/>
<reference evidence="1" key="1">
    <citation type="submission" date="2021-05" db="EMBL/GenBank/DDBJ databases">
        <title>Comparative genomics of three Colletotrichum scovillei strains and genetic complementation revealed genes involved fungal growth and virulence on chili pepper.</title>
        <authorList>
            <person name="Hsieh D.-K."/>
            <person name="Chuang S.-C."/>
            <person name="Chen C.-Y."/>
            <person name="Chao Y.-T."/>
            <person name="Lu M.-Y.J."/>
            <person name="Lee M.-H."/>
            <person name="Shih M.-C."/>
        </authorList>
    </citation>
    <scope>NUCLEOTIDE SEQUENCE</scope>
    <source>
        <strain evidence="1">Coll-153</strain>
    </source>
</reference>
<dbReference type="Proteomes" id="UP000699042">
    <property type="component" value="Unassembled WGS sequence"/>
</dbReference>
<dbReference type="AlphaFoldDB" id="A0A9P7UEG9"/>
<dbReference type="EMBL" id="JAESDN010000004">
    <property type="protein sequence ID" value="KAG7052101.1"/>
    <property type="molecule type" value="Genomic_DNA"/>
</dbReference>
<protein>
    <submittedName>
        <fullName evidence="1">Uncharacterized protein</fullName>
    </submittedName>
</protein>
<accession>A0A9P7UEG9</accession>
<name>A0A9P7UEG9_9PEZI</name>
<evidence type="ECO:0000313" key="2">
    <source>
        <dbReference type="Proteomes" id="UP000699042"/>
    </source>
</evidence>
<sequence>MFIKRHERRGKKAVAHGSPAAPFPADFAFTSLPKSAAYAEMRWESSYWDALAWLQTQLRDAVSPDHED</sequence>
<keyword evidence="2" id="KW-1185">Reference proteome</keyword>
<gene>
    <name evidence="1" type="ORF">JMJ77_002709</name>
</gene>